<dbReference type="PANTHER" id="PTHR43080:SF2">
    <property type="entry name" value="CBS DOMAIN-CONTAINING PROTEIN"/>
    <property type="match status" value="1"/>
</dbReference>
<dbReference type="EMBL" id="FOEG01000003">
    <property type="protein sequence ID" value="SEO80709.1"/>
    <property type="molecule type" value="Genomic_DNA"/>
</dbReference>
<dbReference type="SUPFAM" id="SSF54631">
    <property type="entry name" value="CBS-domain pair"/>
    <property type="match status" value="1"/>
</dbReference>
<dbReference type="CDD" id="cd04623">
    <property type="entry name" value="CBS_pair_bac_euk"/>
    <property type="match status" value="1"/>
</dbReference>
<dbReference type="Proteomes" id="UP000199657">
    <property type="component" value="Unassembled WGS sequence"/>
</dbReference>
<evidence type="ECO:0000256" key="1">
    <source>
        <dbReference type="ARBA" id="ARBA00023122"/>
    </source>
</evidence>
<keyword evidence="1 2" id="KW-0129">CBS domain</keyword>
<organism evidence="4 5">
    <name type="scientific">Aquisalimonas asiatica</name>
    <dbReference type="NCBI Taxonomy" id="406100"/>
    <lineage>
        <taxon>Bacteria</taxon>
        <taxon>Pseudomonadati</taxon>
        <taxon>Pseudomonadota</taxon>
        <taxon>Gammaproteobacteria</taxon>
        <taxon>Chromatiales</taxon>
        <taxon>Ectothiorhodospiraceae</taxon>
        <taxon>Aquisalimonas</taxon>
    </lineage>
</organism>
<keyword evidence="5" id="KW-1185">Reference proteome</keyword>
<dbReference type="Gene3D" id="3.10.580.10">
    <property type="entry name" value="CBS-domain"/>
    <property type="match status" value="1"/>
</dbReference>
<dbReference type="AlphaFoldDB" id="A0A1H8SP32"/>
<dbReference type="RefSeq" id="WP_091642271.1">
    <property type="nucleotide sequence ID" value="NZ_FOEG01000003.1"/>
</dbReference>
<dbReference type="InterPro" id="IPR044725">
    <property type="entry name" value="CBSX3_CBS_dom"/>
</dbReference>
<feature type="domain" description="CBS" evidence="3">
    <location>
        <begin position="77"/>
        <end position="136"/>
    </location>
</feature>
<evidence type="ECO:0000313" key="4">
    <source>
        <dbReference type="EMBL" id="SEO80709.1"/>
    </source>
</evidence>
<dbReference type="PANTHER" id="PTHR43080">
    <property type="entry name" value="CBS DOMAIN-CONTAINING PROTEIN CBSX3, MITOCHONDRIAL"/>
    <property type="match status" value="1"/>
</dbReference>
<proteinExistence type="predicted"/>
<dbReference type="STRING" id="406100.SAMN04488052_103122"/>
<dbReference type="SMART" id="SM00116">
    <property type="entry name" value="CBS"/>
    <property type="match status" value="2"/>
</dbReference>
<accession>A0A1H8SP32</accession>
<dbReference type="Pfam" id="PF00571">
    <property type="entry name" value="CBS"/>
    <property type="match status" value="2"/>
</dbReference>
<dbReference type="OrthoDB" id="9807125at2"/>
<dbReference type="InterPro" id="IPR000644">
    <property type="entry name" value="CBS_dom"/>
</dbReference>
<sequence length="153" mass="16521">MDQPVSTLLAKRPGDIHTVDVSASAADAVRTMNQAHVGCVAVMDNGRLAGIFTERDVLRRVVESHRDPSQTPVSDVMTSDVVVISPSDTLQHAMVLVNTRNCRHLPVMDGDTLVGMISVRDLIGAVVDGQEHRIAELTDYIYGGYGLQARVDA</sequence>
<gene>
    <name evidence="4" type="ORF">SAMN04488052_103122</name>
</gene>
<feature type="domain" description="CBS" evidence="3">
    <location>
        <begin position="11"/>
        <end position="69"/>
    </location>
</feature>
<name>A0A1H8SP32_9GAMM</name>
<evidence type="ECO:0000259" key="3">
    <source>
        <dbReference type="PROSITE" id="PS51371"/>
    </source>
</evidence>
<dbReference type="InterPro" id="IPR046342">
    <property type="entry name" value="CBS_dom_sf"/>
</dbReference>
<dbReference type="InterPro" id="IPR051257">
    <property type="entry name" value="Diverse_CBS-Domain"/>
</dbReference>
<evidence type="ECO:0000256" key="2">
    <source>
        <dbReference type="PROSITE-ProRule" id="PRU00703"/>
    </source>
</evidence>
<protein>
    <submittedName>
        <fullName evidence="4">CBS domain-containing protein</fullName>
    </submittedName>
</protein>
<dbReference type="PROSITE" id="PS51371">
    <property type="entry name" value="CBS"/>
    <property type="match status" value="2"/>
</dbReference>
<evidence type="ECO:0000313" key="5">
    <source>
        <dbReference type="Proteomes" id="UP000199657"/>
    </source>
</evidence>
<reference evidence="4 5" key="1">
    <citation type="submission" date="2016-10" db="EMBL/GenBank/DDBJ databases">
        <authorList>
            <person name="de Groot N.N."/>
        </authorList>
    </citation>
    <scope>NUCLEOTIDE SEQUENCE [LARGE SCALE GENOMIC DNA]</scope>
    <source>
        <strain evidence="4 5">CGMCC 1.6291</strain>
    </source>
</reference>